<name>A0AAW0E015_9AGAR</name>
<sequence length="170" mass="19695">MSVVPAKMHRVQEFVNIEHQLQIAGPAERQEFANVERQRQEAGPARVQEFVNIKHQLQMAGPAGITVQSNDEKKQKYENKKLTPGGIERMTSFYHRDNERQVHTSKSARTDFINTGLLHHICTGIEYYFANFWPPSSTPLYIREGRGCFLSIVKGILNFMMWFMTKHQES</sequence>
<gene>
    <name evidence="1" type="ORF">R3P38DRAFT_2759448</name>
</gene>
<reference evidence="1 2" key="1">
    <citation type="journal article" date="2024" name="J Genomics">
        <title>Draft genome sequencing and assembly of Favolaschia claudopus CIRM-BRFM 2984 isolated from oak limbs.</title>
        <authorList>
            <person name="Navarro D."/>
            <person name="Drula E."/>
            <person name="Chaduli D."/>
            <person name="Cazenave R."/>
            <person name="Ahrendt S."/>
            <person name="Wang J."/>
            <person name="Lipzen A."/>
            <person name="Daum C."/>
            <person name="Barry K."/>
            <person name="Grigoriev I.V."/>
            <person name="Favel A."/>
            <person name="Rosso M.N."/>
            <person name="Martin F."/>
        </authorList>
    </citation>
    <scope>NUCLEOTIDE SEQUENCE [LARGE SCALE GENOMIC DNA]</scope>
    <source>
        <strain evidence="1 2">CIRM-BRFM 2984</strain>
    </source>
</reference>
<accession>A0AAW0E015</accession>
<organism evidence="1 2">
    <name type="scientific">Favolaschia claudopus</name>
    <dbReference type="NCBI Taxonomy" id="2862362"/>
    <lineage>
        <taxon>Eukaryota</taxon>
        <taxon>Fungi</taxon>
        <taxon>Dikarya</taxon>
        <taxon>Basidiomycota</taxon>
        <taxon>Agaricomycotina</taxon>
        <taxon>Agaricomycetes</taxon>
        <taxon>Agaricomycetidae</taxon>
        <taxon>Agaricales</taxon>
        <taxon>Marasmiineae</taxon>
        <taxon>Mycenaceae</taxon>
        <taxon>Favolaschia</taxon>
    </lineage>
</organism>
<comment type="caution">
    <text evidence="1">The sequence shown here is derived from an EMBL/GenBank/DDBJ whole genome shotgun (WGS) entry which is preliminary data.</text>
</comment>
<evidence type="ECO:0000313" key="1">
    <source>
        <dbReference type="EMBL" id="KAK7057098.1"/>
    </source>
</evidence>
<keyword evidence="2" id="KW-1185">Reference proteome</keyword>
<dbReference type="EMBL" id="JAWWNJ010000004">
    <property type="protein sequence ID" value="KAK7057098.1"/>
    <property type="molecule type" value="Genomic_DNA"/>
</dbReference>
<proteinExistence type="predicted"/>
<evidence type="ECO:0000313" key="2">
    <source>
        <dbReference type="Proteomes" id="UP001362999"/>
    </source>
</evidence>
<dbReference type="Proteomes" id="UP001362999">
    <property type="component" value="Unassembled WGS sequence"/>
</dbReference>
<protein>
    <submittedName>
        <fullName evidence="1">Uncharacterized protein</fullName>
    </submittedName>
</protein>
<dbReference type="AlphaFoldDB" id="A0AAW0E015"/>